<proteinExistence type="predicted"/>
<feature type="region of interest" description="Disordered" evidence="1">
    <location>
        <begin position="207"/>
        <end position="226"/>
    </location>
</feature>
<gene>
    <name evidence="2" type="ORF">CTKZ_08530</name>
</gene>
<name>A0A401UX86_9CELL</name>
<comment type="caution">
    <text evidence="2">The sequence shown here is derived from an EMBL/GenBank/DDBJ whole genome shotgun (WGS) entry which is preliminary data.</text>
</comment>
<dbReference type="OrthoDB" id="9894347at2"/>
<dbReference type="RefSeq" id="WP_124341829.1">
    <property type="nucleotide sequence ID" value="NZ_BHYL01000059.1"/>
</dbReference>
<organism evidence="2 3">
    <name type="scientific">Cellulomonas algicola</name>
    <dbReference type="NCBI Taxonomy" id="2071633"/>
    <lineage>
        <taxon>Bacteria</taxon>
        <taxon>Bacillati</taxon>
        <taxon>Actinomycetota</taxon>
        <taxon>Actinomycetes</taxon>
        <taxon>Micrococcales</taxon>
        <taxon>Cellulomonadaceae</taxon>
        <taxon>Cellulomonas</taxon>
    </lineage>
</organism>
<dbReference type="EMBL" id="BHYL01000059">
    <property type="protein sequence ID" value="GCD19291.1"/>
    <property type="molecule type" value="Genomic_DNA"/>
</dbReference>
<evidence type="ECO:0000256" key="1">
    <source>
        <dbReference type="SAM" id="MobiDB-lite"/>
    </source>
</evidence>
<sequence>MLTRLILPGVTRVWLRLPGEDEPATIAASTARALFALGVGLGPRHAVPRSKRDLPEVTVDGPARFFVSGVEVGEKRGLRTIRVGLGHVLDLLSEVGALNEVRRRAYPVPGSTGRASHLAGGVAGDVPAEEFVDVATAQQRFDDMIAAIGQGRRAVLVQDGTPVAVMLPWSLWRDMNAELAWAQYVRWATWGEDGVFDAETHVALLRGGPPSTEDLRAHKLGRERHE</sequence>
<reference evidence="2 3" key="1">
    <citation type="submission" date="2018-11" db="EMBL/GenBank/DDBJ databases">
        <title>Draft genome sequence of Cellulomonas takizawaensis strain TKZ-21.</title>
        <authorList>
            <person name="Yamamura H."/>
            <person name="Hayashi T."/>
            <person name="Hamada M."/>
            <person name="Serisawa Y."/>
            <person name="Matsuyama K."/>
            <person name="Nakagawa Y."/>
            <person name="Otoguro M."/>
            <person name="Yanagida F."/>
            <person name="Hayakawa M."/>
        </authorList>
    </citation>
    <scope>NUCLEOTIDE SEQUENCE [LARGE SCALE GENOMIC DNA]</scope>
    <source>
        <strain evidence="2 3">TKZ-21</strain>
    </source>
</reference>
<accession>A0A401UX86</accession>
<dbReference type="AlphaFoldDB" id="A0A401UX86"/>
<protein>
    <submittedName>
        <fullName evidence="2">Uncharacterized protein</fullName>
    </submittedName>
</protein>
<evidence type="ECO:0000313" key="3">
    <source>
        <dbReference type="Proteomes" id="UP000288246"/>
    </source>
</evidence>
<dbReference type="Proteomes" id="UP000288246">
    <property type="component" value="Unassembled WGS sequence"/>
</dbReference>
<evidence type="ECO:0000313" key="2">
    <source>
        <dbReference type="EMBL" id="GCD19291.1"/>
    </source>
</evidence>
<keyword evidence="3" id="KW-1185">Reference proteome</keyword>